<dbReference type="PANTHER" id="PTHR45825:SF11">
    <property type="entry name" value="ALPHA AMYLASE DOMAIN-CONTAINING PROTEIN"/>
    <property type="match status" value="1"/>
</dbReference>
<dbReference type="Pfam" id="PF00534">
    <property type="entry name" value="Glycos_transf_1"/>
    <property type="match status" value="1"/>
</dbReference>
<dbReference type="InterPro" id="IPR011835">
    <property type="entry name" value="GS/SS"/>
</dbReference>
<dbReference type="Gene3D" id="3.40.50.2000">
    <property type="entry name" value="Glycogen Phosphorylase B"/>
    <property type="match status" value="2"/>
</dbReference>
<feature type="binding site" evidence="7">
    <location>
        <position position="15"/>
    </location>
    <ligand>
        <name>ADP-alpha-D-glucose</name>
        <dbReference type="ChEBI" id="CHEBI:57498"/>
    </ligand>
</feature>
<dbReference type="EC" id="2.4.1.21" evidence="7"/>
<feature type="domain" description="Starch synthase catalytic" evidence="9">
    <location>
        <begin position="2"/>
        <end position="230"/>
    </location>
</feature>
<dbReference type="NCBIfam" id="TIGR02095">
    <property type="entry name" value="glgA"/>
    <property type="match status" value="1"/>
</dbReference>
<keyword evidence="4 7" id="KW-0328">Glycosyltransferase</keyword>
<sequence>MNITMAASECAPFFKTGGLADVIGSLPKALAKKKHSLTVFLPKHRSLPDDIDRQLVFEGSFDVFVKWRKQYCGLYSLQSEQVTYYFIDNQYYFNRNSLYGEYDDAERYIYFTHAIFQSLDYLNLEPDLIHCHDWQTGLIPAYIKAGAYPKPIKTIFTIHNLRYQGIFPLSIFDELIHLDSYHLGGVEMNGAINFMKSALIHSDWLTTVSETYAEEVQSSYYGEGLDQLLKQRSHELAGIVNGIDDELFDPLSDPTLPTNYSNDPLCKEQNKLAIQEELHLELNPKKPMLVLISRLVEEKGLHLFTHIIDRLMHENIQLVVMGTGDSQFEEQFHSFSQRYPDHFRFLCTFNESTARRLYAASTFFLMPSRFEPCGLSQLIALRYETVPIVRETGGLKDTIQPYNEFEGTGNGFSFLNYNADDFYNVIRYAISIYNNPDHRNTLLANIYQTKLNWQHSASKYEELYKKVTLGNEGNLHDDDRPDISSTAYREATLVLR</sequence>
<comment type="caution">
    <text evidence="10">The sequence shown here is derived from an EMBL/GenBank/DDBJ whole genome shotgun (WGS) entry which is preliminary data.</text>
</comment>
<dbReference type="GO" id="GO:0009011">
    <property type="term" value="F:alpha-1,4-glucan glucosyltransferase (ADP-glucose donor) activity"/>
    <property type="evidence" value="ECO:0007669"/>
    <property type="project" value="UniProtKB-UniRule"/>
</dbReference>
<reference evidence="10" key="1">
    <citation type="submission" date="2021-03" db="EMBL/GenBank/DDBJ databases">
        <title>Bacillus suaedae sp. nov., isolated from Suaeda aralocaspica.</title>
        <authorList>
            <person name="Lei R.F.R."/>
        </authorList>
    </citation>
    <scope>NUCLEOTIDE SEQUENCE</scope>
    <source>
        <strain evidence="10">YZJH907-2</strain>
    </source>
</reference>
<evidence type="ECO:0000259" key="8">
    <source>
        <dbReference type="Pfam" id="PF00534"/>
    </source>
</evidence>
<dbReference type="Pfam" id="PF08323">
    <property type="entry name" value="Glyco_transf_5"/>
    <property type="match status" value="1"/>
</dbReference>
<evidence type="ECO:0000256" key="4">
    <source>
        <dbReference type="ARBA" id="ARBA00022676"/>
    </source>
</evidence>
<dbReference type="EMBL" id="JAGKSQ010000003">
    <property type="protein sequence ID" value="MBP3951492.1"/>
    <property type="molecule type" value="Genomic_DNA"/>
</dbReference>
<evidence type="ECO:0000256" key="7">
    <source>
        <dbReference type="HAMAP-Rule" id="MF_00484"/>
    </source>
</evidence>
<evidence type="ECO:0000313" key="11">
    <source>
        <dbReference type="Proteomes" id="UP000678228"/>
    </source>
</evidence>
<evidence type="ECO:0000256" key="6">
    <source>
        <dbReference type="ARBA" id="ARBA00023056"/>
    </source>
</evidence>
<comment type="pathway">
    <text evidence="7">Glycan biosynthesis; glycogen biosynthesis.</text>
</comment>
<evidence type="ECO:0000256" key="5">
    <source>
        <dbReference type="ARBA" id="ARBA00022679"/>
    </source>
</evidence>
<comment type="similarity">
    <text evidence="3 7">Belongs to the glycosyltransferase 1 family. Bacterial/plant glycogen synthase subfamily.</text>
</comment>
<dbReference type="AlphaFoldDB" id="A0A941APH5"/>
<comment type="catalytic activity">
    <reaction evidence="1 7">
        <text>[(1-&gt;4)-alpha-D-glucosyl](n) + ADP-alpha-D-glucose = [(1-&gt;4)-alpha-D-glucosyl](n+1) + ADP + H(+)</text>
        <dbReference type="Rhea" id="RHEA:18189"/>
        <dbReference type="Rhea" id="RHEA-COMP:9584"/>
        <dbReference type="Rhea" id="RHEA-COMP:9587"/>
        <dbReference type="ChEBI" id="CHEBI:15378"/>
        <dbReference type="ChEBI" id="CHEBI:15444"/>
        <dbReference type="ChEBI" id="CHEBI:57498"/>
        <dbReference type="ChEBI" id="CHEBI:456216"/>
        <dbReference type="EC" id="2.4.1.21"/>
    </reaction>
</comment>
<comment type="function">
    <text evidence="2 7">Synthesizes alpha-1,4-glucan chains using ADP-glucose.</text>
</comment>
<feature type="domain" description="Glycosyl transferase family 1" evidence="8">
    <location>
        <begin position="281"/>
        <end position="433"/>
    </location>
</feature>
<evidence type="ECO:0000313" key="10">
    <source>
        <dbReference type="EMBL" id="MBP3951492.1"/>
    </source>
</evidence>
<keyword evidence="11" id="KW-1185">Reference proteome</keyword>
<dbReference type="RefSeq" id="WP_210597169.1">
    <property type="nucleotide sequence ID" value="NZ_JAGKSQ010000003.1"/>
</dbReference>
<dbReference type="GO" id="GO:0004373">
    <property type="term" value="F:alpha-1,4-glucan glucosyltransferase (UDP-glucose donor) activity"/>
    <property type="evidence" value="ECO:0007669"/>
    <property type="project" value="InterPro"/>
</dbReference>
<dbReference type="Proteomes" id="UP000678228">
    <property type="component" value="Unassembled WGS sequence"/>
</dbReference>
<dbReference type="SUPFAM" id="SSF53756">
    <property type="entry name" value="UDP-Glycosyltransferase/glycogen phosphorylase"/>
    <property type="match status" value="1"/>
</dbReference>
<dbReference type="CDD" id="cd03791">
    <property type="entry name" value="GT5_Glycogen_synthase_DULL1-like"/>
    <property type="match status" value="1"/>
</dbReference>
<evidence type="ECO:0000256" key="3">
    <source>
        <dbReference type="ARBA" id="ARBA00010281"/>
    </source>
</evidence>
<protein>
    <recommendedName>
        <fullName evidence="7">Glycogen synthase</fullName>
        <ecNumber evidence="7">2.4.1.21</ecNumber>
    </recommendedName>
    <alternativeName>
        <fullName evidence="7">Starch [bacterial glycogen] synthase</fullName>
    </alternativeName>
</protein>
<keyword evidence="5 7" id="KW-0808">Transferase</keyword>
<name>A0A941APH5_9BACI</name>
<evidence type="ECO:0000256" key="1">
    <source>
        <dbReference type="ARBA" id="ARBA00001478"/>
    </source>
</evidence>
<organism evidence="10 11">
    <name type="scientific">Halalkalibacter suaedae</name>
    <dbReference type="NCBI Taxonomy" id="2822140"/>
    <lineage>
        <taxon>Bacteria</taxon>
        <taxon>Bacillati</taxon>
        <taxon>Bacillota</taxon>
        <taxon>Bacilli</taxon>
        <taxon>Bacillales</taxon>
        <taxon>Bacillaceae</taxon>
        <taxon>Halalkalibacter</taxon>
    </lineage>
</organism>
<dbReference type="GO" id="GO:0005978">
    <property type="term" value="P:glycogen biosynthetic process"/>
    <property type="evidence" value="ECO:0007669"/>
    <property type="project" value="UniProtKB-UniRule"/>
</dbReference>
<gene>
    <name evidence="7" type="primary">glgA</name>
    <name evidence="10" type="ORF">J7W16_10120</name>
</gene>
<evidence type="ECO:0000259" key="9">
    <source>
        <dbReference type="Pfam" id="PF08323"/>
    </source>
</evidence>
<dbReference type="InterPro" id="IPR001296">
    <property type="entry name" value="Glyco_trans_1"/>
</dbReference>
<accession>A0A941APH5</accession>
<dbReference type="HAMAP" id="MF_00484">
    <property type="entry name" value="Glycogen_synth"/>
    <property type="match status" value="1"/>
</dbReference>
<evidence type="ECO:0000256" key="2">
    <source>
        <dbReference type="ARBA" id="ARBA00002764"/>
    </source>
</evidence>
<proteinExistence type="inferred from homology"/>
<dbReference type="PANTHER" id="PTHR45825">
    <property type="entry name" value="GRANULE-BOUND STARCH SYNTHASE 1, CHLOROPLASTIC/AMYLOPLASTIC"/>
    <property type="match status" value="1"/>
</dbReference>
<keyword evidence="6 7" id="KW-0320">Glycogen biosynthesis</keyword>
<dbReference type="InterPro" id="IPR013534">
    <property type="entry name" value="Starch_synth_cat_dom"/>
</dbReference>